<keyword evidence="10 12" id="KW-0413">Isomerase</keyword>
<dbReference type="SUPFAM" id="SSF51366">
    <property type="entry name" value="Ribulose-phoshate binding barrel"/>
    <property type="match status" value="1"/>
</dbReference>
<comment type="subcellular location">
    <subcellularLocation>
        <location evidence="2 12 14">Cytoplasm</location>
    </subcellularLocation>
</comment>
<dbReference type="InterPro" id="IPR006062">
    <property type="entry name" value="His_biosynth"/>
</dbReference>
<dbReference type="CDD" id="cd04732">
    <property type="entry name" value="HisA"/>
    <property type="match status" value="1"/>
</dbReference>
<dbReference type="Gene3D" id="3.20.20.70">
    <property type="entry name" value="Aldolase class I"/>
    <property type="match status" value="1"/>
</dbReference>
<dbReference type="AlphaFoldDB" id="A0A926DQ41"/>
<reference evidence="15" key="1">
    <citation type="submission" date="2020-08" db="EMBL/GenBank/DDBJ databases">
        <title>Genome public.</title>
        <authorList>
            <person name="Liu C."/>
            <person name="Sun Q."/>
        </authorList>
    </citation>
    <scope>NUCLEOTIDE SEQUENCE</scope>
    <source>
        <strain evidence="15">H8</strain>
    </source>
</reference>
<dbReference type="GO" id="GO:0000162">
    <property type="term" value="P:L-tryptophan biosynthetic process"/>
    <property type="evidence" value="ECO:0007669"/>
    <property type="project" value="TreeGrafter"/>
</dbReference>
<dbReference type="EMBL" id="JACRSU010000005">
    <property type="protein sequence ID" value="MBC8541767.1"/>
    <property type="molecule type" value="Genomic_DNA"/>
</dbReference>
<comment type="similarity">
    <text evidence="4 12 13">Belongs to the HisA/HisF family.</text>
</comment>
<comment type="pathway">
    <text evidence="3 12 14">Amino-acid biosynthesis; L-histidine biosynthesis; L-histidine from 5-phospho-alpha-D-ribose 1-diphosphate: step 4/9.</text>
</comment>
<evidence type="ECO:0000256" key="10">
    <source>
        <dbReference type="ARBA" id="ARBA00023235"/>
    </source>
</evidence>
<dbReference type="InterPro" id="IPR006063">
    <property type="entry name" value="HisA_bact_arch"/>
</dbReference>
<dbReference type="InterPro" id="IPR013785">
    <property type="entry name" value="Aldolase_TIM"/>
</dbReference>
<keyword evidence="8 12" id="KW-0028">Amino-acid biosynthesis</keyword>
<dbReference type="InterPro" id="IPR044524">
    <property type="entry name" value="Isoase_HisA-like"/>
</dbReference>
<dbReference type="NCBIfam" id="TIGR00007">
    <property type="entry name" value="1-(5-phosphoribosyl)-5-[(5-phosphoribosylamino)methylideneamino]imidazole-4-carboxamide isomerase"/>
    <property type="match status" value="1"/>
</dbReference>
<dbReference type="GO" id="GO:0005737">
    <property type="term" value="C:cytoplasm"/>
    <property type="evidence" value="ECO:0007669"/>
    <property type="project" value="UniProtKB-SubCell"/>
</dbReference>
<dbReference type="Proteomes" id="UP000611762">
    <property type="component" value="Unassembled WGS sequence"/>
</dbReference>
<evidence type="ECO:0000256" key="11">
    <source>
        <dbReference type="ARBA" id="ARBA00030547"/>
    </source>
</evidence>
<dbReference type="InterPro" id="IPR023016">
    <property type="entry name" value="HisA/PriA"/>
</dbReference>
<evidence type="ECO:0000313" key="15">
    <source>
        <dbReference type="EMBL" id="MBC8541767.1"/>
    </source>
</evidence>
<keyword evidence="16" id="KW-1185">Reference proteome</keyword>
<evidence type="ECO:0000256" key="2">
    <source>
        <dbReference type="ARBA" id="ARBA00004496"/>
    </source>
</evidence>
<evidence type="ECO:0000313" key="16">
    <source>
        <dbReference type="Proteomes" id="UP000611762"/>
    </source>
</evidence>
<dbReference type="PANTHER" id="PTHR43090">
    <property type="entry name" value="1-(5-PHOSPHORIBOSYL)-5-[(5-PHOSPHORIBOSYLAMINO)METHYLIDENEAMINO] IMIDAZOLE-4-CARBOXAMIDE ISOMERASE"/>
    <property type="match status" value="1"/>
</dbReference>
<dbReference type="RefSeq" id="WP_249313762.1">
    <property type="nucleotide sequence ID" value="NZ_JACRSU010000005.1"/>
</dbReference>
<evidence type="ECO:0000256" key="13">
    <source>
        <dbReference type="RuleBase" id="RU003657"/>
    </source>
</evidence>
<evidence type="ECO:0000256" key="12">
    <source>
        <dbReference type="HAMAP-Rule" id="MF_01014"/>
    </source>
</evidence>
<evidence type="ECO:0000256" key="5">
    <source>
        <dbReference type="ARBA" id="ARBA00012550"/>
    </source>
</evidence>
<gene>
    <name evidence="12 15" type="primary">hisA</name>
    <name evidence="15" type="ORF">H8698_12335</name>
</gene>
<feature type="active site" description="Proton donor" evidence="12">
    <location>
        <position position="129"/>
    </location>
</feature>
<dbReference type="HAMAP" id="MF_01014">
    <property type="entry name" value="HisA"/>
    <property type="match status" value="1"/>
</dbReference>
<evidence type="ECO:0000256" key="14">
    <source>
        <dbReference type="RuleBase" id="RU003658"/>
    </source>
</evidence>
<dbReference type="FunFam" id="3.20.20.70:FF:000009">
    <property type="entry name" value="1-(5-phosphoribosyl)-5-[(5-phosphoribosylamino)methylideneamino] imidazole-4-carboxamide isomerase"/>
    <property type="match status" value="1"/>
</dbReference>
<evidence type="ECO:0000256" key="8">
    <source>
        <dbReference type="ARBA" id="ARBA00022605"/>
    </source>
</evidence>
<dbReference type="PANTHER" id="PTHR43090:SF2">
    <property type="entry name" value="1-(5-PHOSPHORIBOSYL)-5-[(5-PHOSPHORIBOSYLAMINO)METHYLIDENEAMINO] IMIDAZOLE-4-CARBOXAMIDE ISOMERASE"/>
    <property type="match status" value="1"/>
</dbReference>
<organism evidence="15 16">
    <name type="scientific">Congzhengia minquanensis</name>
    <dbReference type="NCBI Taxonomy" id="2763657"/>
    <lineage>
        <taxon>Bacteria</taxon>
        <taxon>Bacillati</taxon>
        <taxon>Bacillota</taxon>
        <taxon>Clostridia</taxon>
        <taxon>Eubacteriales</taxon>
        <taxon>Oscillospiraceae</taxon>
        <taxon>Congzhengia</taxon>
    </lineage>
</organism>
<evidence type="ECO:0000256" key="1">
    <source>
        <dbReference type="ARBA" id="ARBA00000901"/>
    </source>
</evidence>
<dbReference type="GO" id="GO:0000105">
    <property type="term" value="P:L-histidine biosynthetic process"/>
    <property type="evidence" value="ECO:0007669"/>
    <property type="project" value="UniProtKB-UniRule"/>
</dbReference>
<dbReference type="InterPro" id="IPR011060">
    <property type="entry name" value="RibuloseP-bd_barrel"/>
</dbReference>
<comment type="caution">
    <text evidence="15">The sequence shown here is derived from an EMBL/GenBank/DDBJ whole genome shotgun (WGS) entry which is preliminary data.</text>
</comment>
<proteinExistence type="inferred from homology"/>
<dbReference type="Pfam" id="PF00977">
    <property type="entry name" value="His_biosynth"/>
    <property type="match status" value="1"/>
</dbReference>
<feature type="active site" description="Proton acceptor" evidence="12">
    <location>
        <position position="8"/>
    </location>
</feature>
<dbReference type="EC" id="5.3.1.16" evidence="5 12"/>
<evidence type="ECO:0000256" key="3">
    <source>
        <dbReference type="ARBA" id="ARBA00005133"/>
    </source>
</evidence>
<name>A0A926DQ41_9FIRM</name>
<comment type="catalytic activity">
    <reaction evidence="1 12 14">
        <text>1-(5-phospho-beta-D-ribosyl)-5-[(5-phospho-beta-D-ribosylamino)methylideneamino]imidazole-4-carboxamide = 5-[(5-phospho-1-deoxy-D-ribulos-1-ylimino)methylamino]-1-(5-phospho-beta-D-ribosyl)imidazole-4-carboxamide</text>
        <dbReference type="Rhea" id="RHEA:15469"/>
        <dbReference type="ChEBI" id="CHEBI:58435"/>
        <dbReference type="ChEBI" id="CHEBI:58525"/>
        <dbReference type="EC" id="5.3.1.16"/>
    </reaction>
</comment>
<accession>A0A926DQ41</accession>
<evidence type="ECO:0000256" key="9">
    <source>
        <dbReference type="ARBA" id="ARBA00023102"/>
    </source>
</evidence>
<keyword evidence="7 12" id="KW-0963">Cytoplasm</keyword>
<evidence type="ECO:0000256" key="4">
    <source>
        <dbReference type="ARBA" id="ARBA00009667"/>
    </source>
</evidence>
<keyword evidence="9 12" id="KW-0368">Histidine biosynthesis</keyword>
<dbReference type="GO" id="GO:0003949">
    <property type="term" value="F:1-(5-phosphoribosyl)-5-[(5-phosphoribosylamino)methylideneamino]imidazole-4-carboxamide isomerase activity"/>
    <property type="evidence" value="ECO:0007669"/>
    <property type="project" value="UniProtKB-UniRule"/>
</dbReference>
<protein>
    <recommendedName>
        <fullName evidence="6 12">1-(5-phosphoribosyl)-5-[(5-phosphoribosylamino)methylideneamino] imidazole-4-carboxamide isomerase</fullName>
        <ecNumber evidence="5 12">5.3.1.16</ecNumber>
    </recommendedName>
    <alternativeName>
        <fullName evidence="11 12">Phosphoribosylformimino-5-aminoimidazole carboxamide ribotide isomerase</fullName>
    </alternativeName>
</protein>
<evidence type="ECO:0000256" key="6">
    <source>
        <dbReference type="ARBA" id="ARBA00018464"/>
    </source>
</evidence>
<sequence length="241" mass="25641">MIILPAIDLFEGAAVRLLRGDYNNMTVYEKQPETVAQRFEAEGATHIHIVDLEGAKTGGTPNLETVKRIVNSTSLSAEIGGGIRNFSVIEQYLNAGVDRVILGTAAVTEEGFVETAVQNFGDKIVVGADIKDGFVAIRGWTENSKFTCGSFCEKMQNTGVKTLICTDVSKDGAMQGTNLALYKALTEKYQMNIIASGGVSSLEDIKNLTKTGVYGAIIGKAYYTGAVSIRDAVNLAEGGAV</sequence>
<evidence type="ECO:0000256" key="7">
    <source>
        <dbReference type="ARBA" id="ARBA00022490"/>
    </source>
</evidence>